<name>A0AAV2VP10_9VIBR</name>
<dbReference type="EMBL" id="CAOF01000079">
    <property type="protein sequence ID" value="CCO46181.1"/>
    <property type="molecule type" value="Genomic_DNA"/>
</dbReference>
<dbReference type="Proteomes" id="UP000018211">
    <property type="component" value="Unassembled WGS sequence"/>
</dbReference>
<proteinExistence type="predicted"/>
<comment type="caution">
    <text evidence="1">The sequence shown here is derived from an EMBL/GenBank/DDBJ whole genome shotgun (WGS) entry which is preliminary data.</text>
</comment>
<evidence type="ECO:0000313" key="2">
    <source>
        <dbReference type="Proteomes" id="UP000018211"/>
    </source>
</evidence>
<gene>
    <name evidence="1" type="ORF">VIBNISOn1_170001</name>
</gene>
<reference evidence="1 2" key="1">
    <citation type="journal article" date="2013" name="ISME J.">
        <title>Comparative genomics of pathogenic lineages of Vibrio nigripulchritudo identifies virulence-associated traits.</title>
        <authorList>
            <person name="Goudenege D."/>
            <person name="Labreuche Y."/>
            <person name="Krin E."/>
            <person name="Ansquer D."/>
            <person name="Mangenot S."/>
            <person name="Calteau A."/>
            <person name="Medigue C."/>
            <person name="Mazel D."/>
            <person name="Polz M.F."/>
            <person name="Le Roux F."/>
        </authorList>
    </citation>
    <scope>NUCLEOTIDE SEQUENCE [LARGE SCALE GENOMIC DNA]</scope>
    <source>
        <strain evidence="1 2">SOn1</strain>
    </source>
</reference>
<evidence type="ECO:0000313" key="1">
    <source>
        <dbReference type="EMBL" id="CCO46181.1"/>
    </source>
</evidence>
<organism evidence="1 2">
    <name type="scientific">Vibrio nigripulchritudo SOn1</name>
    <dbReference type="NCBI Taxonomy" id="1238450"/>
    <lineage>
        <taxon>Bacteria</taxon>
        <taxon>Pseudomonadati</taxon>
        <taxon>Pseudomonadota</taxon>
        <taxon>Gammaproteobacteria</taxon>
        <taxon>Vibrionales</taxon>
        <taxon>Vibrionaceae</taxon>
        <taxon>Vibrio</taxon>
    </lineage>
</organism>
<dbReference type="RefSeq" id="WP_022611401.1">
    <property type="nucleotide sequence ID" value="NZ_LK391965.1"/>
</dbReference>
<sequence length="351" mass="40914">MNRDISEKALNYLLADNLEGYKSHHPFVKASWLDDVLLSIQMNADRCTEFLGQQGSVRDDREYELIMQQSIKARNAFACGLWMSKEPLYYQIRFFENASKDEVSYLVTEVYPHVEHADFVLSECGVCWNDYSKEIKQWLNSVCSCPAAVQDAIERMMSVDGLVSDSDLAHFLNLQYSNGVDLFEQFDFLIKILPTDEQGAWVESELLEVMFTNQRDCFADHHGFYERLPMTLVKKAYQSDPNLPFWYNNIPLLAKLIEENDAVANAALNHEDFNGCPDNETEKCWQYTILYMLIENKCLRALVKLKSLYQGRYNFWGKAGKCFFEEDNNKVLPQLQKYGLVSREERERFQC</sequence>
<accession>A0AAV2VP10</accession>
<dbReference type="AlphaFoldDB" id="A0AAV2VP10"/>
<protein>
    <submittedName>
        <fullName evidence="1">Uncharacterized protein</fullName>
    </submittedName>
</protein>